<comment type="caution">
    <text evidence="1">The sequence shown here is derived from an EMBL/GenBank/DDBJ whole genome shotgun (WGS) entry which is preliminary data.</text>
</comment>
<dbReference type="STRING" id="857265.WG78_02510"/>
<dbReference type="Proteomes" id="UP000037939">
    <property type="component" value="Unassembled WGS sequence"/>
</dbReference>
<name>A0A0N0XKQ0_9NEIS</name>
<gene>
    <name evidence="1" type="ORF">WG78_02510</name>
</gene>
<accession>A0A0N0XKQ0</accession>
<reference evidence="1 2" key="1">
    <citation type="submission" date="2015-07" db="EMBL/GenBank/DDBJ databases">
        <title>Draft genome sequence of the Amantichitinum ursilacus IGB-41, a new chitin-degrading bacterium.</title>
        <authorList>
            <person name="Kirstahler P."/>
            <person name="Guenther M."/>
            <person name="Grumaz C."/>
            <person name="Rupp S."/>
            <person name="Zibek S."/>
            <person name="Sohn K."/>
        </authorList>
    </citation>
    <scope>NUCLEOTIDE SEQUENCE [LARGE SCALE GENOMIC DNA]</scope>
    <source>
        <strain evidence="1 2">IGB-41</strain>
    </source>
</reference>
<organism evidence="1 2">
    <name type="scientific">Amantichitinum ursilacus</name>
    <dbReference type="NCBI Taxonomy" id="857265"/>
    <lineage>
        <taxon>Bacteria</taxon>
        <taxon>Pseudomonadati</taxon>
        <taxon>Pseudomonadota</taxon>
        <taxon>Betaproteobacteria</taxon>
        <taxon>Neisseriales</taxon>
        <taxon>Chitinibacteraceae</taxon>
        <taxon>Amantichitinum</taxon>
    </lineage>
</organism>
<protein>
    <submittedName>
        <fullName evidence="1">Uncharacterized protein</fullName>
    </submittedName>
</protein>
<dbReference type="OrthoDB" id="7943907at2"/>
<sequence>MTVPQPPLPDQRAGGVFFSHIDTPRVRGHFARLAAESAPWVQWRLVFNRSRFVDLDSDLAIADPATVLPQRHAQMLRNDGVQRGLLDAAMLPCLLALPQPQVWFMEYDVDFAGNWADLFSQYHAEPADLLSSSLRPRDRDIEWFHWQQVSAPAAVDPHLFCRGFHPLIRVSRTLALAYQHAVADPAWAGHYEFILPTVAAVCGLRTLDLARRPGQRLARNYLNTPSAPFLAPGTYVWRPARPAYFHEDPASFELPNLLYHPIKTDNEAWGRRDDA</sequence>
<evidence type="ECO:0000313" key="1">
    <source>
        <dbReference type="EMBL" id="KPC54417.1"/>
    </source>
</evidence>
<evidence type="ECO:0000313" key="2">
    <source>
        <dbReference type="Proteomes" id="UP000037939"/>
    </source>
</evidence>
<dbReference type="EMBL" id="LAQT01000002">
    <property type="protein sequence ID" value="KPC54417.1"/>
    <property type="molecule type" value="Genomic_DNA"/>
</dbReference>
<dbReference type="AlphaFoldDB" id="A0A0N0XKQ0"/>
<keyword evidence="2" id="KW-1185">Reference proteome</keyword>
<dbReference type="RefSeq" id="WP_053936219.1">
    <property type="nucleotide sequence ID" value="NZ_LAQT01000002.1"/>
</dbReference>
<proteinExistence type="predicted"/>